<accession>A0A316G3F7</accession>
<evidence type="ECO:0000313" key="2">
    <source>
        <dbReference type="Proteomes" id="UP000245390"/>
    </source>
</evidence>
<protein>
    <recommendedName>
        <fullName evidence="3">Terminase small subunit</fullName>
    </recommendedName>
</protein>
<evidence type="ECO:0008006" key="3">
    <source>
        <dbReference type="Google" id="ProtNLM"/>
    </source>
</evidence>
<proteinExistence type="predicted"/>
<dbReference type="AlphaFoldDB" id="A0A316G3F7"/>
<reference evidence="1 2" key="1">
    <citation type="submission" date="2018-05" db="EMBL/GenBank/DDBJ databases">
        <title>Genomic Encyclopedia of Type Strains, Phase IV (KMG-IV): sequencing the most valuable type-strain genomes for metagenomic binning, comparative biology and taxonomic classification.</title>
        <authorList>
            <person name="Goeker M."/>
        </authorList>
    </citation>
    <scope>NUCLEOTIDE SEQUENCE [LARGE SCALE GENOMIC DNA]</scope>
    <source>
        <strain evidence="1 2">DSM 103371</strain>
    </source>
</reference>
<dbReference type="Proteomes" id="UP000245390">
    <property type="component" value="Unassembled WGS sequence"/>
</dbReference>
<evidence type="ECO:0000313" key="1">
    <source>
        <dbReference type="EMBL" id="PWK55192.1"/>
    </source>
</evidence>
<comment type="caution">
    <text evidence="1">The sequence shown here is derived from an EMBL/GenBank/DDBJ whole genome shotgun (WGS) entry which is preliminary data.</text>
</comment>
<gene>
    <name evidence="1" type="ORF">C8D95_10871</name>
</gene>
<name>A0A316G3F7_9RHOB</name>
<sequence>MTRKAENALAPDGSFALASLKHERFSALCASGSTKSSAYLAVYGQVKTPAQAGSNLSKRPEVAARIKYLRFKHAEELSAIDADEPFAGFEQSILDVLGCMDELVELCVHHGLYADASQIRSGILTSTTRTLTHIEAIKALDRSAGVIVDDEMTDVAVRVLTTRCACE</sequence>
<keyword evidence="2" id="KW-1185">Reference proteome</keyword>
<organism evidence="1 2">
    <name type="scientific">Silicimonas algicola</name>
    <dbReference type="NCBI Taxonomy" id="1826607"/>
    <lineage>
        <taxon>Bacteria</taxon>
        <taxon>Pseudomonadati</taxon>
        <taxon>Pseudomonadota</taxon>
        <taxon>Alphaproteobacteria</taxon>
        <taxon>Rhodobacterales</taxon>
        <taxon>Paracoccaceae</taxon>
    </lineage>
</organism>
<dbReference type="EMBL" id="QGGV01000008">
    <property type="protein sequence ID" value="PWK55192.1"/>
    <property type="molecule type" value="Genomic_DNA"/>
</dbReference>